<comment type="caution">
    <text evidence="3">The sequence shown here is derived from an EMBL/GenBank/DDBJ whole genome shotgun (WGS) entry which is preliminary data.</text>
</comment>
<protein>
    <submittedName>
        <fullName evidence="3">Uncharacterized protein</fullName>
    </submittedName>
</protein>
<dbReference type="AlphaFoldDB" id="A0A699KS59"/>
<keyword evidence="2" id="KW-0472">Membrane</keyword>
<organism evidence="3">
    <name type="scientific">Tanacetum cinerariifolium</name>
    <name type="common">Dalmatian daisy</name>
    <name type="synonym">Chrysanthemum cinerariifolium</name>
    <dbReference type="NCBI Taxonomy" id="118510"/>
    <lineage>
        <taxon>Eukaryota</taxon>
        <taxon>Viridiplantae</taxon>
        <taxon>Streptophyta</taxon>
        <taxon>Embryophyta</taxon>
        <taxon>Tracheophyta</taxon>
        <taxon>Spermatophyta</taxon>
        <taxon>Magnoliopsida</taxon>
        <taxon>eudicotyledons</taxon>
        <taxon>Gunneridae</taxon>
        <taxon>Pentapetalae</taxon>
        <taxon>asterids</taxon>
        <taxon>campanulids</taxon>
        <taxon>Asterales</taxon>
        <taxon>Asteraceae</taxon>
        <taxon>Asteroideae</taxon>
        <taxon>Anthemideae</taxon>
        <taxon>Anthemidinae</taxon>
        <taxon>Tanacetum</taxon>
    </lineage>
</organism>
<reference evidence="3" key="1">
    <citation type="journal article" date="2019" name="Sci. Rep.">
        <title>Draft genome of Tanacetum cinerariifolium, the natural source of mosquito coil.</title>
        <authorList>
            <person name="Yamashiro T."/>
            <person name="Shiraishi A."/>
            <person name="Satake H."/>
            <person name="Nakayama K."/>
        </authorList>
    </citation>
    <scope>NUCLEOTIDE SEQUENCE</scope>
</reference>
<feature type="region of interest" description="Disordered" evidence="1">
    <location>
        <begin position="1"/>
        <end position="43"/>
    </location>
</feature>
<dbReference type="EMBL" id="BKCJ010549165">
    <property type="protein sequence ID" value="GFB08693.1"/>
    <property type="molecule type" value="Genomic_DNA"/>
</dbReference>
<evidence type="ECO:0000256" key="2">
    <source>
        <dbReference type="SAM" id="Phobius"/>
    </source>
</evidence>
<keyword evidence="2" id="KW-0812">Transmembrane</keyword>
<evidence type="ECO:0000256" key="1">
    <source>
        <dbReference type="SAM" id="MobiDB-lite"/>
    </source>
</evidence>
<sequence length="98" mass="10748">DEEVGFDEEVEDERVSDVEGNDGEGDSDKEDEADESNESEEVVKDVKTKVVKGKKKFVFWTSLDVDAALVVACLAAVVAPSPTPQNVLLHNHFNIMVL</sequence>
<name>A0A699KS59_TANCI</name>
<gene>
    <name evidence="3" type="ORF">Tci_680664</name>
</gene>
<evidence type="ECO:0000313" key="3">
    <source>
        <dbReference type="EMBL" id="GFB08693.1"/>
    </source>
</evidence>
<keyword evidence="2" id="KW-1133">Transmembrane helix</keyword>
<feature type="non-terminal residue" evidence="3">
    <location>
        <position position="1"/>
    </location>
</feature>
<proteinExistence type="predicted"/>
<feature type="transmembrane region" description="Helical" evidence="2">
    <location>
        <begin position="57"/>
        <end position="79"/>
    </location>
</feature>
<feature type="compositionally biased region" description="Acidic residues" evidence="1">
    <location>
        <begin position="1"/>
        <end position="40"/>
    </location>
</feature>
<accession>A0A699KS59</accession>